<sequence length="130" mass="14649">MPVHDRSVRMRGFTLIELLVVLGIVALLLTLAVPRYFPSLDKAKETVLIDNLRNLRMTIDQYHGDTGRYPESLEQLVDKKYLRAMPIDPITDSDASWIIVPPPDDTPGRVYDVRSGAPGKDRSGTPFADW</sequence>
<dbReference type="InterPro" id="IPR012902">
    <property type="entry name" value="N_methyl_site"/>
</dbReference>
<accession>A0A1E8PQ15</accession>
<dbReference type="AlphaFoldDB" id="A0A1E8PQ15"/>
<protein>
    <submittedName>
        <fullName evidence="3">Type II secretion system protein G</fullName>
    </submittedName>
</protein>
<comment type="caution">
    <text evidence="3">The sequence shown here is derived from an EMBL/GenBank/DDBJ whole genome shotgun (WGS) entry which is preliminary data.</text>
</comment>
<keyword evidence="2" id="KW-1133">Transmembrane helix</keyword>
<keyword evidence="2" id="KW-0472">Membrane</keyword>
<evidence type="ECO:0000313" key="4">
    <source>
        <dbReference type="Proteomes" id="UP000092634"/>
    </source>
</evidence>
<keyword evidence="1" id="KW-0488">Methylation</keyword>
<dbReference type="GO" id="GO:0015627">
    <property type="term" value="C:type II protein secretion system complex"/>
    <property type="evidence" value="ECO:0007669"/>
    <property type="project" value="InterPro"/>
</dbReference>
<dbReference type="Proteomes" id="UP000092634">
    <property type="component" value="Unassembled WGS sequence"/>
</dbReference>
<evidence type="ECO:0000256" key="2">
    <source>
        <dbReference type="SAM" id="Phobius"/>
    </source>
</evidence>
<dbReference type="PROSITE" id="PS00409">
    <property type="entry name" value="PROKAR_NTER_METHYL"/>
    <property type="match status" value="1"/>
</dbReference>
<dbReference type="NCBIfam" id="TIGR02532">
    <property type="entry name" value="IV_pilin_GFxxxE"/>
    <property type="match status" value="1"/>
</dbReference>
<dbReference type="Gene3D" id="3.30.700.10">
    <property type="entry name" value="Glycoprotein, Type 4 Pilin"/>
    <property type="match status" value="1"/>
</dbReference>
<dbReference type="PANTHER" id="PTHR30093">
    <property type="entry name" value="GENERAL SECRETION PATHWAY PROTEIN G"/>
    <property type="match status" value="1"/>
</dbReference>
<evidence type="ECO:0000313" key="3">
    <source>
        <dbReference type="EMBL" id="OFJ47970.1"/>
    </source>
</evidence>
<reference evidence="3 4" key="1">
    <citation type="submission" date="2016-10" db="EMBL/GenBank/DDBJ databases">
        <title>Updated version of Genome Assembly of Janthinobacterium lividum ERGS5:01.</title>
        <authorList>
            <person name="Kumar R."/>
            <person name="Acharya V."/>
            <person name="Singh D."/>
        </authorList>
    </citation>
    <scope>NUCLEOTIDE SEQUENCE [LARGE SCALE GENOMIC DNA]</scope>
    <source>
        <strain evidence="3 4">ERGS5:01</strain>
    </source>
</reference>
<feature type="transmembrane region" description="Helical" evidence="2">
    <location>
        <begin position="12"/>
        <end position="33"/>
    </location>
</feature>
<dbReference type="SUPFAM" id="SSF54523">
    <property type="entry name" value="Pili subunits"/>
    <property type="match status" value="1"/>
</dbReference>
<dbReference type="PANTHER" id="PTHR30093:SF47">
    <property type="entry name" value="TYPE IV PILUS NON-CORE MINOR PILIN PILE"/>
    <property type="match status" value="1"/>
</dbReference>
<dbReference type="PRINTS" id="PR00813">
    <property type="entry name" value="BCTERIALGSPG"/>
</dbReference>
<dbReference type="InterPro" id="IPR045584">
    <property type="entry name" value="Pilin-like"/>
</dbReference>
<evidence type="ECO:0000256" key="1">
    <source>
        <dbReference type="ARBA" id="ARBA00022481"/>
    </source>
</evidence>
<keyword evidence="2" id="KW-0812">Transmembrane</keyword>
<proteinExistence type="predicted"/>
<gene>
    <name evidence="3" type="ORF">BA896_002235</name>
</gene>
<name>A0A1E8PQ15_9BURK</name>
<dbReference type="EMBL" id="MAQB02000001">
    <property type="protein sequence ID" value="OFJ47970.1"/>
    <property type="molecule type" value="Genomic_DNA"/>
</dbReference>
<dbReference type="GO" id="GO:0015628">
    <property type="term" value="P:protein secretion by the type II secretion system"/>
    <property type="evidence" value="ECO:0007669"/>
    <property type="project" value="InterPro"/>
</dbReference>
<organism evidence="3 4">
    <name type="scientific">Janthinobacterium lividum</name>
    <dbReference type="NCBI Taxonomy" id="29581"/>
    <lineage>
        <taxon>Bacteria</taxon>
        <taxon>Pseudomonadati</taxon>
        <taxon>Pseudomonadota</taxon>
        <taxon>Betaproteobacteria</taxon>
        <taxon>Burkholderiales</taxon>
        <taxon>Oxalobacteraceae</taxon>
        <taxon>Janthinobacterium</taxon>
    </lineage>
</organism>
<dbReference type="Pfam" id="PF07963">
    <property type="entry name" value="N_methyl"/>
    <property type="match status" value="1"/>
</dbReference>
<dbReference type="InterPro" id="IPR000983">
    <property type="entry name" value="Bac_GSPG_pilin"/>
</dbReference>